<name>E1YD23_9BACT</name>
<reference evidence="1" key="1">
    <citation type="journal article" date="2011" name="Environ. Microbiol.">
        <title>Genomic insights into the metabolic potential of the polycyclic aromatic hydrocarbon degrading sulfate-reducing Deltaproteobacterium N47.</title>
        <authorList>
            <person name="Bergmann F."/>
            <person name="Selesi D."/>
            <person name="Weinmaier T."/>
            <person name="Tischler P."/>
            <person name="Rattei T."/>
            <person name="Meckenstock R.U."/>
        </authorList>
    </citation>
    <scope>NUCLEOTIDE SEQUENCE</scope>
</reference>
<organism evidence="1">
    <name type="scientific">uncultured Desulfobacterium sp</name>
    <dbReference type="NCBI Taxonomy" id="201089"/>
    <lineage>
        <taxon>Bacteria</taxon>
        <taxon>Pseudomonadati</taxon>
        <taxon>Thermodesulfobacteriota</taxon>
        <taxon>Desulfobacteria</taxon>
        <taxon>Desulfobacterales</taxon>
        <taxon>Desulfobacteriaceae</taxon>
        <taxon>Desulfobacterium</taxon>
        <taxon>environmental samples</taxon>
    </lineage>
</organism>
<proteinExistence type="predicted"/>
<protein>
    <submittedName>
        <fullName evidence="1">Uncharacterized protein</fullName>
    </submittedName>
</protein>
<evidence type="ECO:0000313" key="1">
    <source>
        <dbReference type="EMBL" id="CBX28467.1"/>
    </source>
</evidence>
<sequence length="47" mass="5402">MRLLTSYHSPEDFFKNKTYKQVPPVPAPFHSQGQVPETAYCKTATLF</sequence>
<accession>E1YD23</accession>
<dbReference type="EMBL" id="FR695868">
    <property type="protein sequence ID" value="CBX28467.1"/>
    <property type="molecule type" value="Genomic_DNA"/>
</dbReference>
<dbReference type="AlphaFoldDB" id="E1YD23"/>
<gene>
    <name evidence="1" type="ORF">N47_G37910</name>
</gene>